<reference evidence="12" key="1">
    <citation type="journal article" date="2019" name="Int. J. Syst. Evol. Microbiol.">
        <title>The Global Catalogue of Microorganisms (GCM) 10K type strain sequencing project: providing services to taxonomists for standard genome sequencing and annotation.</title>
        <authorList>
            <consortium name="The Broad Institute Genomics Platform"/>
            <consortium name="The Broad Institute Genome Sequencing Center for Infectious Disease"/>
            <person name="Wu L."/>
            <person name="Ma J."/>
        </authorList>
    </citation>
    <scope>NUCLEOTIDE SEQUENCE [LARGE SCALE GENOMIC DNA]</scope>
    <source>
        <strain evidence="12">JCM 18715</strain>
    </source>
</reference>
<dbReference type="InterPro" id="IPR051447">
    <property type="entry name" value="Lipoprotein-release_system"/>
</dbReference>
<dbReference type="PANTHER" id="PTHR30489:SF0">
    <property type="entry name" value="LIPOPROTEIN-RELEASING SYSTEM TRANSMEMBRANE PROTEIN LOLE"/>
    <property type="match status" value="1"/>
</dbReference>
<evidence type="ECO:0000259" key="9">
    <source>
        <dbReference type="Pfam" id="PF02687"/>
    </source>
</evidence>
<comment type="similarity">
    <text evidence="2">Belongs to the ABC-4 integral membrane protein family. LolC/E subfamily.</text>
</comment>
<gene>
    <name evidence="11" type="ORF">GCM10025770_06450</name>
</gene>
<dbReference type="Pfam" id="PF12704">
    <property type="entry name" value="MacB_PCD"/>
    <property type="match status" value="1"/>
</dbReference>
<dbReference type="EMBL" id="BAABLD010000002">
    <property type="protein sequence ID" value="GAA5159709.1"/>
    <property type="molecule type" value="Genomic_DNA"/>
</dbReference>
<evidence type="ECO:0000259" key="10">
    <source>
        <dbReference type="Pfam" id="PF12704"/>
    </source>
</evidence>
<evidence type="ECO:0000313" key="11">
    <source>
        <dbReference type="EMBL" id="GAA5159709.1"/>
    </source>
</evidence>
<keyword evidence="12" id="KW-1185">Reference proteome</keyword>
<keyword evidence="11" id="KW-0449">Lipoprotein</keyword>
<evidence type="ECO:0000256" key="6">
    <source>
        <dbReference type="ARBA" id="ARBA00022989"/>
    </source>
</evidence>
<name>A0ABP9QCQ5_9RHOO</name>
<proteinExistence type="inferred from homology"/>
<organism evidence="11 12">
    <name type="scientific">Viridibacterium curvum</name>
    <dbReference type="NCBI Taxonomy" id="1101404"/>
    <lineage>
        <taxon>Bacteria</taxon>
        <taxon>Pseudomonadati</taxon>
        <taxon>Pseudomonadota</taxon>
        <taxon>Betaproteobacteria</taxon>
        <taxon>Rhodocyclales</taxon>
        <taxon>Rhodocyclaceae</taxon>
        <taxon>Viridibacterium</taxon>
    </lineage>
</organism>
<evidence type="ECO:0000256" key="2">
    <source>
        <dbReference type="ARBA" id="ARBA00005236"/>
    </source>
</evidence>
<evidence type="ECO:0000256" key="5">
    <source>
        <dbReference type="ARBA" id="ARBA00022692"/>
    </source>
</evidence>
<sequence>MKLLNFFEILIGLRYVRNRRRRSGGGFVSFISFVSMAGIALGVAALIVVLSVMNGFQRELRTRILGVASHVQIAAYQGELQNWEQYASIANKSPKVAASAPYVQAQAMFSLDSNVRGAMVRGIEPVLEDAVADFGKYMKAGKLTDLQPGEFGVILGIDLARSLGVSLGEKVTLMAPQGLVTPAAVLPRVKQFRVVGIFEAGMYEYDVGLALLHIKDAQRLYQMGEGVTGLRLKLHELFEAPKIAMDLSGALAPEAYASDWTQSHANFFRAVQIEKNVMFIILLLIVTVAAFNIVSALVMAVQDKRADIAILRTLGASRRSVMTIFIIQGGIMGFIGLGLGAVSGVLLALNIDTVVPFIERLFGFQILARDVYQISSLPSELRWDDVSSVIGISMLISLVATIYPSWRAARTNPAEALRYE</sequence>
<evidence type="ECO:0000313" key="12">
    <source>
        <dbReference type="Proteomes" id="UP001500547"/>
    </source>
</evidence>
<comment type="caution">
    <text evidence="11">The sequence shown here is derived from an EMBL/GenBank/DDBJ whole genome shotgun (WGS) entry which is preliminary data.</text>
</comment>
<protein>
    <submittedName>
        <fullName evidence="11">Lipoprotein-releasing ABC transporter permease subunit</fullName>
    </submittedName>
</protein>
<feature type="transmembrane region" description="Helical" evidence="8">
    <location>
        <begin position="27"/>
        <end position="53"/>
    </location>
</feature>
<evidence type="ECO:0000256" key="4">
    <source>
        <dbReference type="ARBA" id="ARBA00022475"/>
    </source>
</evidence>
<keyword evidence="6 8" id="KW-1133">Transmembrane helix</keyword>
<evidence type="ECO:0000256" key="8">
    <source>
        <dbReference type="SAM" id="Phobius"/>
    </source>
</evidence>
<dbReference type="InterPro" id="IPR003838">
    <property type="entry name" value="ABC3_permease_C"/>
</dbReference>
<evidence type="ECO:0000256" key="7">
    <source>
        <dbReference type="ARBA" id="ARBA00023136"/>
    </source>
</evidence>
<keyword evidence="5 8" id="KW-0812">Transmembrane</keyword>
<keyword evidence="4" id="KW-1003">Cell membrane</keyword>
<feature type="domain" description="ABC3 transporter permease C-terminal" evidence="9">
    <location>
        <begin position="279"/>
        <end position="413"/>
    </location>
</feature>
<keyword evidence="7 8" id="KW-0472">Membrane</keyword>
<dbReference type="NCBIfam" id="TIGR02212">
    <property type="entry name" value="lolCE"/>
    <property type="match status" value="1"/>
</dbReference>
<keyword evidence="3" id="KW-0813">Transport</keyword>
<feature type="transmembrane region" description="Helical" evidence="8">
    <location>
        <begin position="277"/>
        <end position="301"/>
    </location>
</feature>
<feature type="domain" description="MacB-like periplasmic core" evidence="10">
    <location>
        <begin position="32"/>
        <end position="228"/>
    </location>
</feature>
<evidence type="ECO:0000256" key="3">
    <source>
        <dbReference type="ARBA" id="ARBA00022448"/>
    </source>
</evidence>
<accession>A0ABP9QCQ5</accession>
<dbReference type="InterPro" id="IPR011925">
    <property type="entry name" value="LolCE_TM"/>
</dbReference>
<dbReference type="InterPro" id="IPR025857">
    <property type="entry name" value="MacB_PCD"/>
</dbReference>
<dbReference type="PANTHER" id="PTHR30489">
    <property type="entry name" value="LIPOPROTEIN-RELEASING SYSTEM TRANSMEMBRANE PROTEIN LOLE"/>
    <property type="match status" value="1"/>
</dbReference>
<dbReference type="Proteomes" id="UP001500547">
    <property type="component" value="Unassembled WGS sequence"/>
</dbReference>
<dbReference type="RefSeq" id="WP_345531398.1">
    <property type="nucleotide sequence ID" value="NZ_BAABLD010000002.1"/>
</dbReference>
<feature type="transmembrane region" description="Helical" evidence="8">
    <location>
        <begin position="322"/>
        <end position="349"/>
    </location>
</feature>
<feature type="transmembrane region" description="Helical" evidence="8">
    <location>
        <begin position="386"/>
        <end position="403"/>
    </location>
</feature>
<comment type="subcellular location">
    <subcellularLocation>
        <location evidence="1">Cell membrane</location>
        <topology evidence="1">Multi-pass membrane protein</topology>
    </subcellularLocation>
</comment>
<evidence type="ECO:0000256" key="1">
    <source>
        <dbReference type="ARBA" id="ARBA00004651"/>
    </source>
</evidence>
<dbReference type="Pfam" id="PF02687">
    <property type="entry name" value="FtsX"/>
    <property type="match status" value="1"/>
</dbReference>